<gene>
    <name evidence="2" type="ORF">IRJ41_020980</name>
</gene>
<sequence>MAAIDTTEYNFPPHHPSQKAVEATASSPLLPRPPLRSCQRLSFSHLLALTVADVIYMNDKHSGWLDWQRNPLAVSLGRKREKGYYGSCFISCWKVALKRRPLAAFIFQLGQSRPARSVSSSHLHFCSRCRAPPALLCDSLWLGLRSGLASSPGSTVLSRGRDDSCRTLPYDLPIAVSQKTTTVPGHEATVHAKKPKILHPYHFHEVDVKRTLDLYCLYAIDRDNILKKITSMIDEDINLVNIP</sequence>
<name>A0A9W8C2W1_TRIRA</name>
<evidence type="ECO:0000313" key="3">
    <source>
        <dbReference type="Proteomes" id="UP001059041"/>
    </source>
</evidence>
<dbReference type="AlphaFoldDB" id="A0A9W8C2W1"/>
<reference evidence="2" key="1">
    <citation type="submission" date="2021-02" db="EMBL/GenBank/DDBJ databases">
        <title>Comparative genomics reveals that relaxation of natural selection precedes convergent phenotypic evolution of cavefish.</title>
        <authorList>
            <person name="Peng Z."/>
        </authorList>
    </citation>
    <scope>NUCLEOTIDE SEQUENCE</scope>
    <source>
        <tissue evidence="2">Muscle</tissue>
    </source>
</reference>
<proteinExistence type="predicted"/>
<evidence type="ECO:0000256" key="1">
    <source>
        <dbReference type="SAM" id="MobiDB-lite"/>
    </source>
</evidence>
<keyword evidence="3" id="KW-1185">Reference proteome</keyword>
<comment type="caution">
    <text evidence="2">The sequence shown here is derived from an EMBL/GenBank/DDBJ whole genome shotgun (WGS) entry which is preliminary data.</text>
</comment>
<evidence type="ECO:0000313" key="2">
    <source>
        <dbReference type="EMBL" id="KAI7805919.1"/>
    </source>
</evidence>
<protein>
    <submittedName>
        <fullName evidence="2">Uncharacterized protein</fullName>
    </submittedName>
</protein>
<feature type="region of interest" description="Disordered" evidence="1">
    <location>
        <begin position="1"/>
        <end position="26"/>
    </location>
</feature>
<accession>A0A9W8C2W1</accession>
<dbReference type="Proteomes" id="UP001059041">
    <property type="component" value="Linkage Group LG9"/>
</dbReference>
<dbReference type="EMBL" id="JAFHDT010000009">
    <property type="protein sequence ID" value="KAI7805919.1"/>
    <property type="molecule type" value="Genomic_DNA"/>
</dbReference>
<organism evidence="2 3">
    <name type="scientific">Triplophysa rosa</name>
    <name type="common">Cave loach</name>
    <dbReference type="NCBI Taxonomy" id="992332"/>
    <lineage>
        <taxon>Eukaryota</taxon>
        <taxon>Metazoa</taxon>
        <taxon>Chordata</taxon>
        <taxon>Craniata</taxon>
        <taxon>Vertebrata</taxon>
        <taxon>Euteleostomi</taxon>
        <taxon>Actinopterygii</taxon>
        <taxon>Neopterygii</taxon>
        <taxon>Teleostei</taxon>
        <taxon>Ostariophysi</taxon>
        <taxon>Cypriniformes</taxon>
        <taxon>Nemacheilidae</taxon>
        <taxon>Triplophysa</taxon>
    </lineage>
</organism>